<dbReference type="RefSeq" id="XP_017772027.1">
    <property type="nucleotide sequence ID" value="XM_017916538.1"/>
</dbReference>
<feature type="compositionally biased region" description="Polar residues" evidence="5">
    <location>
        <begin position="275"/>
        <end position="287"/>
    </location>
</feature>
<keyword evidence="3" id="KW-0862">Zinc</keyword>
<dbReference type="Proteomes" id="UP000695000">
    <property type="component" value="Unplaced"/>
</dbReference>
<dbReference type="PROSITE" id="PS50103">
    <property type="entry name" value="ZF_C3H1"/>
    <property type="match status" value="1"/>
</dbReference>
<feature type="zinc finger region" description="C3H1-type" evidence="3">
    <location>
        <begin position="324"/>
        <end position="351"/>
    </location>
</feature>
<name>A0ABM1MBS7_NICVS</name>
<feature type="compositionally biased region" description="Basic residues" evidence="5">
    <location>
        <begin position="154"/>
        <end position="170"/>
    </location>
</feature>
<feature type="compositionally biased region" description="Acidic residues" evidence="5">
    <location>
        <begin position="1018"/>
        <end position="1030"/>
    </location>
</feature>
<evidence type="ECO:0000256" key="2">
    <source>
        <dbReference type="ARBA" id="ARBA00043866"/>
    </source>
</evidence>
<dbReference type="CDD" id="cd12257">
    <property type="entry name" value="RRM1_RBM26_like"/>
    <property type="match status" value="1"/>
</dbReference>
<dbReference type="GeneID" id="108559302"/>
<feature type="compositionally biased region" description="Basic and acidic residues" evidence="5">
    <location>
        <begin position="144"/>
        <end position="153"/>
    </location>
</feature>
<dbReference type="Gene3D" id="3.30.70.330">
    <property type="match status" value="2"/>
</dbReference>
<keyword evidence="7" id="KW-1185">Reference proteome</keyword>
<feature type="region of interest" description="Disordered" evidence="5">
    <location>
        <begin position="411"/>
        <end position="447"/>
    </location>
</feature>
<dbReference type="PANTHER" id="PTHR14398:SF0">
    <property type="entry name" value="ZINC FINGER PROTEIN SWM"/>
    <property type="match status" value="1"/>
</dbReference>
<keyword evidence="4" id="KW-0175">Coiled coil</keyword>
<keyword evidence="3" id="KW-0479">Metal-binding</keyword>
<evidence type="ECO:0000313" key="7">
    <source>
        <dbReference type="Proteomes" id="UP000695000"/>
    </source>
</evidence>
<dbReference type="InterPro" id="IPR012677">
    <property type="entry name" value="Nucleotide-bd_a/b_plait_sf"/>
</dbReference>
<feature type="compositionally biased region" description="Basic residues" evidence="5">
    <location>
        <begin position="201"/>
        <end position="213"/>
    </location>
</feature>
<evidence type="ECO:0000259" key="6">
    <source>
        <dbReference type="PROSITE" id="PS50103"/>
    </source>
</evidence>
<feature type="compositionally biased region" description="Basic and acidic residues" evidence="5">
    <location>
        <begin position="171"/>
        <end position="200"/>
    </location>
</feature>
<feature type="domain" description="C3H1-type" evidence="6">
    <location>
        <begin position="324"/>
        <end position="351"/>
    </location>
</feature>
<feature type="region of interest" description="Disordered" evidence="5">
    <location>
        <begin position="880"/>
        <end position="903"/>
    </location>
</feature>
<dbReference type="Pfam" id="PF14605">
    <property type="entry name" value="Nup35_RRM_2"/>
    <property type="match status" value="1"/>
</dbReference>
<dbReference type="InterPro" id="IPR045137">
    <property type="entry name" value="RBM26/27"/>
</dbReference>
<feature type="coiled-coil region" evidence="4">
    <location>
        <begin position="661"/>
        <end position="742"/>
    </location>
</feature>
<evidence type="ECO:0000256" key="4">
    <source>
        <dbReference type="SAM" id="Coils"/>
    </source>
</evidence>
<feature type="region of interest" description="Disordered" evidence="5">
    <location>
        <begin position="459"/>
        <end position="521"/>
    </location>
</feature>
<organism evidence="7 8">
    <name type="scientific">Nicrophorus vespilloides</name>
    <name type="common">Boreal carrion beetle</name>
    <dbReference type="NCBI Taxonomy" id="110193"/>
    <lineage>
        <taxon>Eukaryota</taxon>
        <taxon>Metazoa</taxon>
        <taxon>Ecdysozoa</taxon>
        <taxon>Arthropoda</taxon>
        <taxon>Hexapoda</taxon>
        <taxon>Insecta</taxon>
        <taxon>Pterygota</taxon>
        <taxon>Neoptera</taxon>
        <taxon>Endopterygota</taxon>
        <taxon>Coleoptera</taxon>
        <taxon>Polyphaga</taxon>
        <taxon>Staphyliniformia</taxon>
        <taxon>Silphidae</taxon>
        <taxon>Nicrophorinae</taxon>
        <taxon>Nicrophorus</taxon>
    </lineage>
</organism>
<feature type="compositionally biased region" description="Basic and acidic residues" evidence="5">
    <location>
        <begin position="259"/>
        <end position="274"/>
    </location>
</feature>
<protein>
    <submittedName>
        <fullName evidence="8">RNA-binding protein 26 isoform X1</fullName>
    </submittedName>
</protein>
<feature type="compositionally biased region" description="Low complexity" evidence="5">
    <location>
        <begin position="881"/>
        <end position="896"/>
    </location>
</feature>
<reference evidence="8" key="1">
    <citation type="submission" date="2025-08" db="UniProtKB">
        <authorList>
            <consortium name="RefSeq"/>
        </authorList>
    </citation>
    <scope>IDENTIFICATION</scope>
    <source>
        <tissue evidence="8">Whole Larva</tissue>
    </source>
</reference>
<dbReference type="SMART" id="SM00356">
    <property type="entry name" value="ZnF_C3H1"/>
    <property type="match status" value="1"/>
</dbReference>
<feature type="region of interest" description="Disordered" evidence="5">
    <location>
        <begin position="306"/>
        <end position="327"/>
    </location>
</feature>
<evidence type="ECO:0000256" key="5">
    <source>
        <dbReference type="SAM" id="MobiDB-lite"/>
    </source>
</evidence>
<dbReference type="SMART" id="SM00360">
    <property type="entry name" value="RRM"/>
    <property type="match status" value="2"/>
</dbReference>
<dbReference type="InterPro" id="IPR035979">
    <property type="entry name" value="RBD_domain_sf"/>
</dbReference>
<sequence>MIIEDPDAFKTWLTAVLKPICEADPSALAKYVIALVKKDKSPEVLRQSMVNQLEVFLQKETEPFVTQLFKTLETQDYINSVIPNANPPNPNMNLKLTEVATVTPPAKVVAKALPIIPVSEIAANLTETLNGKGIIKDAKELEKKDVKKEEEKPLRRRSRHRSLSRNRSRSRSWDRTRRSRSRDKSRERDRLDRDKRERVRSWRNKSPPRRYDRRRSVSPGGRPRSRSRSPRHNYSALPHRGRYRNRSPPLRSTSRSRSRSLERRDRKEMKDRETAQSGAGTPTQDSNHAVDMDLRLTQSVQSAVVVQPPPPANRPPGVPLPSVDGSRRCRDYDEKGFCMRGEMCPYDHGVDPVVLEDSTLSRVLYAPNGTGDNMLVPPPSIVIPGPNPIMHMRPNLPAEYNPQAPQMWHHRPPNFRGGHRGGGMNSGPPRVPPMGFNPQNGPPLPNIQQRELISVPVLDSGNQQDNYGGGGGGYQQQQQQNNGPPPQNSGNTYIQDQQQPGGFKKKPFDYNRLGPRQKNPSNCSLELKKVPTGLNNITHLNNHFHRFGKIVNIQVSYDGDPEAAIVTFSSHAEANVAYRSTEAVLNNRFIKVFWHTGNADSSRQENVPPRPIKERLGGQSGPGGSMLHHSIGNVAPNANKVLNLVQPKANQDIKGGSADAVEDDPEKIKELEAKKEEMKAQASLAIKKGQELLAAKEKMKKNQEQKLKEAVKLTANLRRRKQELLEKQLAQQKLLIEKLEKCSQGSQRDLLMQTIKKSQDSIEVIRKDISICFKTAAGVGGTPTSPSATSTAMLRKTKEEVQKEVLDAELDLISKQAEGVDVTELQKKIHDMKAKIPTLLSSSVAAPAIRGSWTRGRARFNPIGRHLLTKNNLLKDRMKLKSPSKTTGSSSTSQQTHAVDHRPTRILVSGYESDEQESVLTHFGQFGEIVEYVSDASTPSVVLNYKTRKEAEFAVVKGKHFQDRTLSVTWCNNAQLNTLSRSSSRTVLINESEEQHLIDSALLDGDEDIGTVLPEEVLLQDDEEEEEENEDRSWRR</sequence>
<evidence type="ECO:0000313" key="8">
    <source>
        <dbReference type="RefSeq" id="XP_017772027.1"/>
    </source>
</evidence>
<feature type="region of interest" description="Disordered" evidence="5">
    <location>
        <begin position="144"/>
        <end position="287"/>
    </location>
</feature>
<dbReference type="SUPFAM" id="SSF54928">
    <property type="entry name" value="RNA-binding domain, RBD"/>
    <property type="match status" value="2"/>
</dbReference>
<accession>A0ABM1MBS7</accession>
<dbReference type="PANTHER" id="PTHR14398">
    <property type="entry name" value="RNA RECOGNITION RRM/RNP DOMAIN"/>
    <property type="match status" value="1"/>
</dbReference>
<gene>
    <name evidence="8" type="primary">LOC108559302</name>
</gene>
<proteinExistence type="predicted"/>
<evidence type="ECO:0000256" key="3">
    <source>
        <dbReference type="PROSITE-ProRule" id="PRU00723"/>
    </source>
</evidence>
<feature type="compositionally biased region" description="Low complexity" evidence="5">
    <location>
        <begin position="246"/>
        <end position="255"/>
    </location>
</feature>
<dbReference type="InterPro" id="IPR000504">
    <property type="entry name" value="RRM_dom"/>
</dbReference>
<evidence type="ECO:0000256" key="1">
    <source>
        <dbReference type="ARBA" id="ARBA00022884"/>
    </source>
</evidence>
<feature type="region of interest" description="Disordered" evidence="5">
    <location>
        <begin position="599"/>
        <end position="625"/>
    </location>
</feature>
<keyword evidence="1" id="KW-0694">RNA-binding</keyword>
<dbReference type="InterPro" id="IPR002483">
    <property type="entry name" value="PWI_dom"/>
</dbReference>
<feature type="compositionally biased region" description="Pro residues" evidence="5">
    <location>
        <begin position="307"/>
        <end position="319"/>
    </location>
</feature>
<feature type="region of interest" description="Disordered" evidence="5">
    <location>
        <begin position="1015"/>
        <end position="1036"/>
    </location>
</feature>
<dbReference type="InterPro" id="IPR000571">
    <property type="entry name" value="Znf_CCCH"/>
</dbReference>
<dbReference type="Gene3D" id="1.20.1390.10">
    <property type="entry name" value="PWI domain"/>
    <property type="match status" value="1"/>
</dbReference>
<comment type="function">
    <text evidence="2">May be involved in the turnover of nuclear polyadenylated (pA+) RNA.</text>
</comment>
<dbReference type="Pfam" id="PF01480">
    <property type="entry name" value="PWI"/>
    <property type="match status" value="1"/>
</dbReference>
<keyword evidence="3" id="KW-0863">Zinc-finger</keyword>